<evidence type="ECO:0000313" key="2">
    <source>
        <dbReference type="Proteomes" id="UP000306147"/>
    </source>
</evidence>
<gene>
    <name evidence="1" type="ORF">E5A73_04620</name>
</gene>
<organism evidence="1 2">
    <name type="scientific">Sphingomonas gei</name>
    <dbReference type="NCBI Taxonomy" id="1395960"/>
    <lineage>
        <taxon>Bacteria</taxon>
        <taxon>Pseudomonadati</taxon>
        <taxon>Pseudomonadota</taxon>
        <taxon>Alphaproteobacteria</taxon>
        <taxon>Sphingomonadales</taxon>
        <taxon>Sphingomonadaceae</taxon>
        <taxon>Sphingomonas</taxon>
    </lineage>
</organism>
<keyword evidence="2" id="KW-1185">Reference proteome</keyword>
<proteinExistence type="predicted"/>
<dbReference type="EMBL" id="SRXT01000002">
    <property type="protein sequence ID" value="TGX54744.1"/>
    <property type="molecule type" value="Genomic_DNA"/>
</dbReference>
<comment type="caution">
    <text evidence="1">The sequence shown here is derived from an EMBL/GenBank/DDBJ whole genome shotgun (WGS) entry which is preliminary data.</text>
</comment>
<sequence length="68" mass="7436">MIKRSRSPLIAAAALLALTLLASPHPRADIRILTHRPGDLAPQRAQAIVDIGLASVSVLVTWSRRLRY</sequence>
<dbReference type="Proteomes" id="UP000306147">
    <property type="component" value="Unassembled WGS sequence"/>
</dbReference>
<protein>
    <submittedName>
        <fullName evidence="1">Uncharacterized protein</fullName>
    </submittedName>
</protein>
<dbReference type="AlphaFoldDB" id="A0A4S1XDZ7"/>
<dbReference type="RefSeq" id="WP_135962640.1">
    <property type="nucleotide sequence ID" value="NZ_SRXT01000002.1"/>
</dbReference>
<accession>A0A4S1XDZ7</accession>
<dbReference type="OrthoDB" id="7580198at2"/>
<name>A0A4S1XDZ7_9SPHN</name>
<evidence type="ECO:0000313" key="1">
    <source>
        <dbReference type="EMBL" id="TGX54744.1"/>
    </source>
</evidence>
<reference evidence="1 2" key="1">
    <citation type="submission" date="2019-04" db="EMBL/GenBank/DDBJ databases">
        <title>Sphingomonas psychrotolerans sp. nov., isolated from soil in the Tianshan Mountains, Xinjiang, China.</title>
        <authorList>
            <person name="Luo Y."/>
            <person name="Sheng H."/>
        </authorList>
    </citation>
    <scope>NUCLEOTIDE SEQUENCE [LARGE SCALE GENOMIC DNA]</scope>
    <source>
        <strain evidence="1 2">ZFGT-11</strain>
    </source>
</reference>